<proteinExistence type="predicted"/>
<organism evidence="2 3">
    <name type="scientific">Streptomyces glaucosporus</name>
    <dbReference type="NCBI Taxonomy" id="284044"/>
    <lineage>
        <taxon>Bacteria</taxon>
        <taxon>Bacillati</taxon>
        <taxon>Actinomycetota</taxon>
        <taxon>Actinomycetes</taxon>
        <taxon>Kitasatosporales</taxon>
        <taxon>Streptomycetaceae</taxon>
        <taxon>Streptomyces</taxon>
    </lineage>
</organism>
<keyword evidence="3" id="KW-1185">Reference proteome</keyword>
<feature type="domain" description="Plasmid replication protein RepL" evidence="1">
    <location>
        <begin position="85"/>
        <end position="152"/>
    </location>
</feature>
<dbReference type="InterPro" id="IPR008813">
    <property type="entry name" value="Plasmid_replication_RepL"/>
</dbReference>
<evidence type="ECO:0000259" key="1">
    <source>
        <dbReference type="Pfam" id="PF05732"/>
    </source>
</evidence>
<dbReference type="SUPFAM" id="SSF46785">
    <property type="entry name" value="Winged helix' DNA-binding domain"/>
    <property type="match status" value="1"/>
</dbReference>
<evidence type="ECO:0000313" key="2">
    <source>
        <dbReference type="EMBL" id="GAA2390425.1"/>
    </source>
</evidence>
<dbReference type="InterPro" id="IPR036388">
    <property type="entry name" value="WH-like_DNA-bd_sf"/>
</dbReference>
<dbReference type="InterPro" id="IPR036390">
    <property type="entry name" value="WH_DNA-bd_sf"/>
</dbReference>
<gene>
    <name evidence="2" type="ORF">GCM10010420_12750</name>
</gene>
<dbReference type="Pfam" id="PF05732">
    <property type="entry name" value="RepL"/>
    <property type="match status" value="1"/>
</dbReference>
<comment type="caution">
    <text evidence="2">The sequence shown here is derived from an EMBL/GenBank/DDBJ whole genome shotgun (WGS) entry which is preliminary data.</text>
</comment>
<dbReference type="Proteomes" id="UP001500058">
    <property type="component" value="Unassembled WGS sequence"/>
</dbReference>
<evidence type="ECO:0000313" key="3">
    <source>
        <dbReference type="Proteomes" id="UP001500058"/>
    </source>
</evidence>
<name>A0ABN3HZL1_9ACTN</name>
<protein>
    <recommendedName>
        <fullName evidence="1">Plasmid replication protein RepL domain-containing protein</fullName>
    </recommendedName>
</protein>
<dbReference type="Gene3D" id="1.10.10.10">
    <property type="entry name" value="Winged helix-like DNA-binding domain superfamily/Winged helix DNA-binding domain"/>
    <property type="match status" value="1"/>
</dbReference>
<reference evidence="2 3" key="1">
    <citation type="journal article" date="2019" name="Int. J. Syst. Evol. Microbiol.">
        <title>The Global Catalogue of Microorganisms (GCM) 10K type strain sequencing project: providing services to taxonomists for standard genome sequencing and annotation.</title>
        <authorList>
            <consortium name="The Broad Institute Genomics Platform"/>
            <consortium name="The Broad Institute Genome Sequencing Center for Infectious Disease"/>
            <person name="Wu L."/>
            <person name="Ma J."/>
        </authorList>
    </citation>
    <scope>NUCLEOTIDE SEQUENCE [LARGE SCALE GENOMIC DNA]</scope>
    <source>
        <strain evidence="2 3">JCM 6921</strain>
    </source>
</reference>
<sequence length="174" mass="19165">MQPAGAAHNEDLARRIAEQFGTSPVHAVKAVVYRRPPHDMLGKDGYSLVSNYFTRYVLPYCLMKRIISPLQTAVLSNLIGRQKRGLIAATQAEIAEEIGVGRTSIGLALSALCEKNLLRKVKRSTYQLNPRVAFNGNGEEQQQLLAELRAMQLDTHFPDELAGDLCPFSLGDTA</sequence>
<dbReference type="EMBL" id="BAAATJ010000004">
    <property type="protein sequence ID" value="GAA2390425.1"/>
    <property type="molecule type" value="Genomic_DNA"/>
</dbReference>
<accession>A0ABN3HZL1</accession>